<keyword evidence="2" id="KW-1185">Reference proteome</keyword>
<comment type="caution">
    <text evidence="1">The sequence shown here is derived from an EMBL/GenBank/DDBJ whole genome shotgun (WGS) entry which is preliminary data.</text>
</comment>
<name>A0ABR2YQ18_9CHLO</name>
<dbReference type="Proteomes" id="UP001491310">
    <property type="component" value="Unassembled WGS sequence"/>
</dbReference>
<proteinExistence type="predicted"/>
<evidence type="ECO:0000313" key="2">
    <source>
        <dbReference type="Proteomes" id="UP001491310"/>
    </source>
</evidence>
<organism evidence="1 2">
    <name type="scientific">Coccomyxa subellipsoidea</name>
    <dbReference type="NCBI Taxonomy" id="248742"/>
    <lineage>
        <taxon>Eukaryota</taxon>
        <taxon>Viridiplantae</taxon>
        <taxon>Chlorophyta</taxon>
        <taxon>core chlorophytes</taxon>
        <taxon>Trebouxiophyceae</taxon>
        <taxon>Trebouxiophyceae incertae sedis</taxon>
        <taxon>Coccomyxaceae</taxon>
        <taxon>Coccomyxa</taxon>
    </lineage>
</organism>
<protein>
    <submittedName>
        <fullName evidence="1">Uncharacterized protein</fullName>
    </submittedName>
</protein>
<evidence type="ECO:0000313" key="1">
    <source>
        <dbReference type="EMBL" id="KAK9909091.1"/>
    </source>
</evidence>
<dbReference type="EMBL" id="JALJOT010000007">
    <property type="protein sequence ID" value="KAK9909091.1"/>
    <property type="molecule type" value="Genomic_DNA"/>
</dbReference>
<accession>A0ABR2YQ18</accession>
<gene>
    <name evidence="1" type="ORF">WJX75_007014</name>
</gene>
<reference evidence="1 2" key="1">
    <citation type="journal article" date="2024" name="Nat. Commun.">
        <title>Phylogenomics reveals the evolutionary origins of lichenization in chlorophyte algae.</title>
        <authorList>
            <person name="Puginier C."/>
            <person name="Libourel C."/>
            <person name="Otte J."/>
            <person name="Skaloud P."/>
            <person name="Haon M."/>
            <person name="Grisel S."/>
            <person name="Petersen M."/>
            <person name="Berrin J.G."/>
            <person name="Delaux P.M."/>
            <person name="Dal Grande F."/>
            <person name="Keller J."/>
        </authorList>
    </citation>
    <scope>NUCLEOTIDE SEQUENCE [LARGE SCALE GENOMIC DNA]</scope>
    <source>
        <strain evidence="1 2">SAG 216-7</strain>
    </source>
</reference>
<sequence>MGRTIKLGYGTDPVDPRQSLDSRSEELQALLPDLAEQLKLNKQVSLRLAEDIPAVAMKLVKLREIFPDSNVLDMVGRRPSMLLDEEFNLIEGNLKKLHDSLPGADVVSLVEQQPLFLFEDLEVIMGELQRLLPGDPALNLARNPALLVLAMSNRRLSIWISERIAIWKFTWSMDLLS</sequence>